<dbReference type="InterPro" id="IPR020590">
    <property type="entry name" value="Guanylate_kinase_CS"/>
</dbReference>
<dbReference type="EMBL" id="CP053096">
    <property type="protein sequence ID" value="QJR43661.1"/>
    <property type="molecule type" value="Genomic_DNA"/>
</dbReference>
<evidence type="ECO:0000256" key="10">
    <source>
        <dbReference type="ARBA" id="ARBA00022840"/>
    </source>
</evidence>
<protein>
    <recommendedName>
        <fullName evidence="5 13">Guanylate kinase</fullName>
        <ecNumber evidence="4 13">2.7.4.8</ecNumber>
    </recommendedName>
    <alternativeName>
        <fullName evidence="11 13">GMP kinase</fullName>
    </alternativeName>
</protein>
<dbReference type="EC" id="2.7.4.8" evidence="4 13"/>
<dbReference type="Proteomes" id="UP000500686">
    <property type="component" value="Chromosome"/>
</dbReference>
<comment type="catalytic activity">
    <reaction evidence="12 13">
        <text>GMP + ATP = GDP + ADP</text>
        <dbReference type="Rhea" id="RHEA:20780"/>
        <dbReference type="ChEBI" id="CHEBI:30616"/>
        <dbReference type="ChEBI" id="CHEBI:58115"/>
        <dbReference type="ChEBI" id="CHEBI:58189"/>
        <dbReference type="ChEBI" id="CHEBI:456216"/>
        <dbReference type="EC" id="2.7.4.8"/>
    </reaction>
</comment>
<sequence>MYDKSKKKPIIIFVGPSGVGKGTIEQILFTKEELKLKLSVSATTRSPRVGEIDGLHYFFISKEDFKSKIEKNELLEYSFHFDNYYGTLCSEIDRIHNENKVPFLEIETYGAKQILQNQENVEKYNIITVFILPPSFDDLKYRIIGRNTETQDDIDKRLKKAQEELADKDIFKYNVVNDDPIRAAEEIEKLLMKELYE</sequence>
<dbReference type="PANTHER" id="PTHR23117">
    <property type="entry name" value="GUANYLATE KINASE-RELATED"/>
    <property type="match status" value="1"/>
</dbReference>
<evidence type="ECO:0000256" key="3">
    <source>
        <dbReference type="ARBA" id="ARBA00005790"/>
    </source>
</evidence>
<dbReference type="CDD" id="cd00071">
    <property type="entry name" value="GMPK"/>
    <property type="match status" value="1"/>
</dbReference>
<comment type="subcellular location">
    <subcellularLocation>
        <location evidence="2 13">Cytoplasm</location>
    </subcellularLocation>
</comment>
<evidence type="ECO:0000256" key="8">
    <source>
        <dbReference type="ARBA" id="ARBA00022741"/>
    </source>
</evidence>
<comment type="function">
    <text evidence="1 13">Essential for recycling GMP and indirectly, cGMP.</text>
</comment>
<evidence type="ECO:0000256" key="9">
    <source>
        <dbReference type="ARBA" id="ARBA00022777"/>
    </source>
</evidence>
<evidence type="ECO:0000256" key="5">
    <source>
        <dbReference type="ARBA" id="ARBA00016296"/>
    </source>
</evidence>
<reference evidence="14 15" key="1">
    <citation type="submission" date="2020-05" db="EMBL/GenBank/DDBJ databases">
        <title>Novel Mycoplasma species detected in Mirounga angustirostris (northern elephant seal) from the USA.</title>
        <authorList>
            <person name="Volokhov D.V."/>
        </authorList>
    </citation>
    <scope>NUCLEOTIDE SEQUENCE [LARGE SCALE GENOMIC DNA]</scope>
    <source>
        <strain evidence="14 15">Mirounga ES2806-GEN</strain>
    </source>
</reference>
<feature type="binding site" evidence="13">
    <location>
        <begin position="15"/>
        <end position="22"/>
    </location>
    <ligand>
        <name>ATP</name>
        <dbReference type="ChEBI" id="CHEBI:30616"/>
    </ligand>
</feature>
<dbReference type="SMART" id="SM00072">
    <property type="entry name" value="GuKc"/>
    <property type="match status" value="1"/>
</dbReference>
<accession>A0A6M4JG41</accession>
<name>A0A6M4JG41_9MOLU</name>
<dbReference type="InterPro" id="IPR017665">
    <property type="entry name" value="Guanylate_kinase"/>
</dbReference>
<gene>
    <name evidence="13 14" type="primary">gmk</name>
    <name evidence="14" type="ORF">HLA87_02590</name>
</gene>
<comment type="similarity">
    <text evidence="3 13">Belongs to the guanylate kinase family.</text>
</comment>
<dbReference type="FunFam" id="3.30.63.10:FF:000005">
    <property type="entry name" value="Guanylate kinase"/>
    <property type="match status" value="1"/>
</dbReference>
<dbReference type="InterPro" id="IPR027417">
    <property type="entry name" value="P-loop_NTPase"/>
</dbReference>
<evidence type="ECO:0000256" key="2">
    <source>
        <dbReference type="ARBA" id="ARBA00004496"/>
    </source>
</evidence>
<dbReference type="InterPro" id="IPR008144">
    <property type="entry name" value="Guanylate_kin-like_dom"/>
</dbReference>
<keyword evidence="7 13" id="KW-0808">Transferase</keyword>
<dbReference type="NCBIfam" id="TIGR03263">
    <property type="entry name" value="guanyl_kin"/>
    <property type="match status" value="1"/>
</dbReference>
<evidence type="ECO:0000256" key="6">
    <source>
        <dbReference type="ARBA" id="ARBA00022490"/>
    </source>
</evidence>
<keyword evidence="10 13" id="KW-0067">ATP-binding</keyword>
<keyword evidence="6 13" id="KW-0963">Cytoplasm</keyword>
<organism evidence="14 15">
    <name type="scientific">Mycoplasma miroungigenitalium</name>
    <dbReference type="NCBI Taxonomy" id="754515"/>
    <lineage>
        <taxon>Bacteria</taxon>
        <taxon>Bacillati</taxon>
        <taxon>Mycoplasmatota</taxon>
        <taxon>Mollicutes</taxon>
        <taxon>Mycoplasmataceae</taxon>
        <taxon>Mycoplasma</taxon>
    </lineage>
</organism>
<evidence type="ECO:0000256" key="7">
    <source>
        <dbReference type="ARBA" id="ARBA00022679"/>
    </source>
</evidence>
<dbReference type="AlphaFoldDB" id="A0A6M4JG41"/>
<evidence type="ECO:0000256" key="4">
    <source>
        <dbReference type="ARBA" id="ARBA00012961"/>
    </source>
</evidence>
<evidence type="ECO:0000313" key="15">
    <source>
        <dbReference type="Proteomes" id="UP000500686"/>
    </source>
</evidence>
<dbReference type="PROSITE" id="PS00856">
    <property type="entry name" value="GUANYLATE_KINASE_1"/>
    <property type="match status" value="1"/>
</dbReference>
<keyword evidence="15" id="KW-1185">Reference proteome</keyword>
<evidence type="ECO:0000256" key="1">
    <source>
        <dbReference type="ARBA" id="ARBA00003531"/>
    </source>
</evidence>
<keyword evidence="9 13" id="KW-0418">Kinase</keyword>
<dbReference type="SUPFAM" id="SSF52540">
    <property type="entry name" value="P-loop containing nucleoside triphosphate hydrolases"/>
    <property type="match status" value="1"/>
</dbReference>
<dbReference type="InterPro" id="IPR008145">
    <property type="entry name" value="GK/Ca_channel_bsu"/>
</dbReference>
<evidence type="ECO:0000313" key="14">
    <source>
        <dbReference type="EMBL" id="QJR43661.1"/>
    </source>
</evidence>
<dbReference type="Gene3D" id="3.40.50.300">
    <property type="entry name" value="P-loop containing nucleotide triphosphate hydrolases"/>
    <property type="match status" value="1"/>
</dbReference>
<dbReference type="GO" id="GO:0005829">
    <property type="term" value="C:cytosol"/>
    <property type="evidence" value="ECO:0007669"/>
    <property type="project" value="TreeGrafter"/>
</dbReference>
<dbReference type="PANTHER" id="PTHR23117:SF13">
    <property type="entry name" value="GUANYLATE KINASE"/>
    <property type="match status" value="1"/>
</dbReference>
<evidence type="ECO:0000256" key="11">
    <source>
        <dbReference type="ARBA" id="ARBA00030128"/>
    </source>
</evidence>
<dbReference type="RefSeq" id="WP_171111643.1">
    <property type="nucleotide sequence ID" value="NZ_CP053096.1"/>
</dbReference>
<dbReference type="Gene3D" id="3.30.63.10">
    <property type="entry name" value="Guanylate Kinase phosphate binding domain"/>
    <property type="match status" value="1"/>
</dbReference>
<dbReference type="GO" id="GO:0005524">
    <property type="term" value="F:ATP binding"/>
    <property type="evidence" value="ECO:0007669"/>
    <property type="project" value="UniProtKB-UniRule"/>
</dbReference>
<dbReference type="HAMAP" id="MF_00328">
    <property type="entry name" value="Guanylate_kinase"/>
    <property type="match status" value="1"/>
</dbReference>
<dbReference type="PROSITE" id="PS50052">
    <property type="entry name" value="GUANYLATE_KINASE_2"/>
    <property type="match status" value="1"/>
</dbReference>
<keyword evidence="8 13" id="KW-0547">Nucleotide-binding</keyword>
<dbReference type="KEGG" id="mmir:HLA87_02590"/>
<dbReference type="GO" id="GO:0004385">
    <property type="term" value="F:GMP kinase activity"/>
    <property type="evidence" value="ECO:0007669"/>
    <property type="project" value="UniProtKB-UniRule"/>
</dbReference>
<proteinExistence type="inferred from homology"/>
<evidence type="ECO:0000256" key="12">
    <source>
        <dbReference type="ARBA" id="ARBA00048594"/>
    </source>
</evidence>
<dbReference type="Pfam" id="PF00625">
    <property type="entry name" value="Guanylate_kin"/>
    <property type="match status" value="1"/>
</dbReference>
<evidence type="ECO:0000256" key="13">
    <source>
        <dbReference type="HAMAP-Rule" id="MF_00328"/>
    </source>
</evidence>